<dbReference type="Proteomes" id="UP000681967">
    <property type="component" value="Unassembled WGS sequence"/>
</dbReference>
<proteinExistence type="predicted"/>
<dbReference type="AlphaFoldDB" id="A0A8S2VR45"/>
<dbReference type="Gene3D" id="1.20.58.60">
    <property type="match status" value="1"/>
</dbReference>
<organism evidence="2 3">
    <name type="scientific">Rotaria magnacalcarata</name>
    <dbReference type="NCBI Taxonomy" id="392030"/>
    <lineage>
        <taxon>Eukaryota</taxon>
        <taxon>Metazoa</taxon>
        <taxon>Spiralia</taxon>
        <taxon>Gnathifera</taxon>
        <taxon>Rotifera</taxon>
        <taxon>Eurotatoria</taxon>
        <taxon>Bdelloidea</taxon>
        <taxon>Philodinida</taxon>
        <taxon>Philodinidae</taxon>
        <taxon>Rotaria</taxon>
    </lineage>
</organism>
<feature type="non-terminal residue" evidence="2">
    <location>
        <position position="1"/>
    </location>
</feature>
<sequence>WNQRKAYLQQRLSFVAFANDVQQILDWIEKHGDAFLQKNLAVGIGKSLRQAKKLDKMHTDFEMAIK</sequence>
<dbReference type="EMBL" id="CAJOBH010032985">
    <property type="protein sequence ID" value="CAF4287512.1"/>
    <property type="molecule type" value="Genomic_DNA"/>
</dbReference>
<evidence type="ECO:0000313" key="2">
    <source>
        <dbReference type="EMBL" id="CAF4413914.1"/>
    </source>
</evidence>
<protein>
    <submittedName>
        <fullName evidence="2">Uncharacterized protein</fullName>
    </submittedName>
</protein>
<dbReference type="SUPFAM" id="SSF46966">
    <property type="entry name" value="Spectrin repeat"/>
    <property type="match status" value="1"/>
</dbReference>
<dbReference type="EMBL" id="CAJOBJ010060085">
    <property type="protein sequence ID" value="CAF4413914.1"/>
    <property type="molecule type" value="Genomic_DNA"/>
</dbReference>
<evidence type="ECO:0000313" key="3">
    <source>
        <dbReference type="Proteomes" id="UP000681720"/>
    </source>
</evidence>
<gene>
    <name evidence="1" type="ORF">BYL167_LOCUS26953</name>
    <name evidence="2" type="ORF">GIL414_LOCUS30758</name>
</gene>
<accession>A0A8S2VR45</accession>
<reference evidence="2" key="1">
    <citation type="submission" date="2021-02" db="EMBL/GenBank/DDBJ databases">
        <authorList>
            <person name="Nowell W R."/>
        </authorList>
    </citation>
    <scope>NUCLEOTIDE SEQUENCE</scope>
</reference>
<feature type="non-terminal residue" evidence="2">
    <location>
        <position position="66"/>
    </location>
</feature>
<comment type="caution">
    <text evidence="2">The sequence shown here is derived from an EMBL/GenBank/DDBJ whole genome shotgun (WGS) entry which is preliminary data.</text>
</comment>
<dbReference type="Proteomes" id="UP000681720">
    <property type="component" value="Unassembled WGS sequence"/>
</dbReference>
<name>A0A8S2VR45_9BILA</name>
<evidence type="ECO:0000313" key="1">
    <source>
        <dbReference type="EMBL" id="CAF4287512.1"/>
    </source>
</evidence>